<evidence type="ECO:0000256" key="1">
    <source>
        <dbReference type="SAM" id="MobiDB-lite"/>
    </source>
</evidence>
<evidence type="ECO:0000313" key="2">
    <source>
        <dbReference type="EMBL" id="KAK9081028.1"/>
    </source>
</evidence>
<reference evidence="2 3" key="1">
    <citation type="submission" date="2024-01" db="EMBL/GenBank/DDBJ databases">
        <title>Genome assemblies of Stephania.</title>
        <authorList>
            <person name="Yang L."/>
        </authorList>
    </citation>
    <scope>NUCLEOTIDE SEQUENCE [LARGE SCALE GENOMIC DNA]</scope>
    <source>
        <strain evidence="2">YNDBR</strain>
        <tissue evidence="2">Leaf</tissue>
    </source>
</reference>
<protein>
    <submittedName>
        <fullName evidence="2">Uncharacterized protein</fullName>
    </submittedName>
</protein>
<comment type="caution">
    <text evidence="2">The sequence shown here is derived from an EMBL/GenBank/DDBJ whole genome shotgun (WGS) entry which is preliminary data.</text>
</comment>
<evidence type="ECO:0000313" key="3">
    <source>
        <dbReference type="Proteomes" id="UP001420932"/>
    </source>
</evidence>
<sequence length="63" mass="6819">MGDGEGSASAHPNRERCPSWKRATPRNNGSLPSAQDKKMECLGVLLSSLDVMNRLLCSVSFVI</sequence>
<organism evidence="2 3">
    <name type="scientific">Stephania yunnanensis</name>
    <dbReference type="NCBI Taxonomy" id="152371"/>
    <lineage>
        <taxon>Eukaryota</taxon>
        <taxon>Viridiplantae</taxon>
        <taxon>Streptophyta</taxon>
        <taxon>Embryophyta</taxon>
        <taxon>Tracheophyta</taxon>
        <taxon>Spermatophyta</taxon>
        <taxon>Magnoliopsida</taxon>
        <taxon>Ranunculales</taxon>
        <taxon>Menispermaceae</taxon>
        <taxon>Menispermoideae</taxon>
        <taxon>Cissampelideae</taxon>
        <taxon>Stephania</taxon>
    </lineage>
</organism>
<dbReference type="AlphaFoldDB" id="A0AAP0HAF0"/>
<feature type="region of interest" description="Disordered" evidence="1">
    <location>
        <begin position="1"/>
        <end position="34"/>
    </location>
</feature>
<gene>
    <name evidence="2" type="ORF">Syun_030708</name>
</gene>
<name>A0AAP0HAF0_9MAGN</name>
<keyword evidence="3" id="KW-1185">Reference proteome</keyword>
<proteinExistence type="predicted"/>
<dbReference type="EMBL" id="JBBNAF010000058">
    <property type="protein sequence ID" value="KAK9081028.1"/>
    <property type="molecule type" value="Genomic_DNA"/>
</dbReference>
<dbReference type="Proteomes" id="UP001420932">
    <property type="component" value="Unassembled WGS sequence"/>
</dbReference>
<accession>A0AAP0HAF0</accession>